<feature type="domain" description="Glucose-methanol-choline oxidoreductase N-terminal" evidence="5">
    <location>
        <begin position="253"/>
        <end position="267"/>
    </location>
</feature>
<evidence type="ECO:0000256" key="1">
    <source>
        <dbReference type="ARBA" id="ARBA00001974"/>
    </source>
</evidence>
<dbReference type="RefSeq" id="WP_189585821.1">
    <property type="nucleotide sequence ID" value="NZ_BMYV01000002.1"/>
</dbReference>
<evidence type="ECO:0000256" key="4">
    <source>
        <dbReference type="ARBA" id="ARBA00022827"/>
    </source>
</evidence>
<dbReference type="GO" id="GO:0050660">
    <property type="term" value="F:flavin adenine dinucleotide binding"/>
    <property type="evidence" value="ECO:0007669"/>
    <property type="project" value="InterPro"/>
</dbReference>
<comment type="similarity">
    <text evidence="2">Belongs to the GMC oxidoreductase family.</text>
</comment>
<dbReference type="SUPFAM" id="SSF54373">
    <property type="entry name" value="FAD-linked reductases, C-terminal domain"/>
    <property type="match status" value="1"/>
</dbReference>
<protein>
    <submittedName>
        <fullName evidence="6">Choline dehydrogenase</fullName>
    </submittedName>
</protein>
<evidence type="ECO:0000313" key="6">
    <source>
        <dbReference type="EMBL" id="GGX71743.1"/>
    </source>
</evidence>
<accession>A0A918KSJ4</accession>
<proteinExistence type="inferred from homology"/>
<dbReference type="PIRSF" id="PIRSF000137">
    <property type="entry name" value="Alcohol_oxidase"/>
    <property type="match status" value="1"/>
</dbReference>
<evidence type="ECO:0000256" key="2">
    <source>
        <dbReference type="ARBA" id="ARBA00010790"/>
    </source>
</evidence>
<evidence type="ECO:0000256" key="3">
    <source>
        <dbReference type="ARBA" id="ARBA00022630"/>
    </source>
</evidence>
<name>A0A918KSJ4_9PROT</name>
<dbReference type="EMBL" id="BMYV01000002">
    <property type="protein sequence ID" value="GGX71743.1"/>
    <property type="molecule type" value="Genomic_DNA"/>
</dbReference>
<dbReference type="Proteomes" id="UP000600865">
    <property type="component" value="Unassembled WGS sequence"/>
</dbReference>
<evidence type="ECO:0000313" key="7">
    <source>
        <dbReference type="Proteomes" id="UP000600865"/>
    </source>
</evidence>
<organism evidence="6 7">
    <name type="scientific">Litorimonas cladophorae</name>
    <dbReference type="NCBI Taxonomy" id="1220491"/>
    <lineage>
        <taxon>Bacteria</taxon>
        <taxon>Pseudomonadati</taxon>
        <taxon>Pseudomonadota</taxon>
        <taxon>Alphaproteobacteria</taxon>
        <taxon>Maricaulales</taxon>
        <taxon>Robiginitomaculaceae</taxon>
    </lineage>
</organism>
<dbReference type="SUPFAM" id="SSF51905">
    <property type="entry name" value="FAD/NAD(P)-binding domain"/>
    <property type="match status" value="1"/>
</dbReference>
<dbReference type="NCBIfam" id="NF002550">
    <property type="entry name" value="PRK02106.1"/>
    <property type="match status" value="1"/>
</dbReference>
<reference evidence="6 7" key="1">
    <citation type="journal article" date="2014" name="Int. J. Syst. Evol. Microbiol.">
        <title>Complete genome sequence of Corynebacterium casei LMG S-19264T (=DSM 44701T), isolated from a smear-ripened cheese.</title>
        <authorList>
            <consortium name="US DOE Joint Genome Institute (JGI-PGF)"/>
            <person name="Walter F."/>
            <person name="Albersmeier A."/>
            <person name="Kalinowski J."/>
            <person name="Ruckert C."/>
        </authorList>
    </citation>
    <scope>NUCLEOTIDE SEQUENCE [LARGE SCALE GENOMIC DNA]</scope>
    <source>
        <strain evidence="6 7">KCTC 23968</strain>
    </source>
</reference>
<dbReference type="Gene3D" id="3.50.50.60">
    <property type="entry name" value="FAD/NAD(P)-binding domain"/>
    <property type="match status" value="1"/>
</dbReference>
<dbReference type="AlphaFoldDB" id="A0A918KSJ4"/>
<dbReference type="Gene3D" id="3.30.560.10">
    <property type="entry name" value="Glucose Oxidase, domain 3"/>
    <property type="match status" value="1"/>
</dbReference>
<dbReference type="InterPro" id="IPR036188">
    <property type="entry name" value="FAD/NAD-bd_sf"/>
</dbReference>
<dbReference type="Pfam" id="PF05199">
    <property type="entry name" value="GMC_oxred_C"/>
    <property type="match status" value="1"/>
</dbReference>
<comment type="caution">
    <text evidence="6">The sequence shown here is derived from an EMBL/GenBank/DDBJ whole genome shotgun (WGS) entry which is preliminary data.</text>
</comment>
<keyword evidence="7" id="KW-1185">Reference proteome</keyword>
<dbReference type="InterPro" id="IPR007867">
    <property type="entry name" value="GMC_OxRtase_C"/>
</dbReference>
<sequence length="543" mass="58785">METEFDFVIVGAGSAGCTLAARLTEDPSVSVCLIEAGPTHKHWSVSVPGLTIVNMVTKKRNWAFETVPQKGLGGRKGYQPRGKALGGSSSTNAMIYIRGHKADYDNWASLGNPGWSYDDVLPYFKKAEDRDQGADEFHGAGGPLSVERRKISPLNEEFFEACKTLQIPANDDFNGAMQEGFGPYDVTHKDGVRWSTAKAYLETAMERPNLSVMTEVLAEKVLVEHGRATGVRLQKKKQTIEVKARREVIVSCGAFGSPQLLLLSGIGAAENLTPHGIKQVHDLPGVGENLQDHIDWISAYKAKRNLSKETVGFSLGGSLNMIKEIVNYRKSGTGLLASNLAESGAFLYVDKDEPSPDIQLHFIVAVVDDHGRKLHWGHGFSTHVCLLRPKSRGTVTLNSADPSDTPAIDPAFLTHPDDVEKLYRAARITQQIMQSPALDAARGKPLYGTDAVDEAELRADITARADTVYHPVGTCKMGPSLTADPTSVVDPQLKVHGLDGLRVVDASIMPQVVSGNTNAPTIMIAEKAADMIKAEWAVPQAAE</sequence>
<dbReference type="InterPro" id="IPR000172">
    <property type="entry name" value="GMC_OxRdtase_N"/>
</dbReference>
<dbReference type="PANTHER" id="PTHR11552">
    <property type="entry name" value="GLUCOSE-METHANOL-CHOLINE GMC OXIDOREDUCTASE"/>
    <property type="match status" value="1"/>
</dbReference>
<keyword evidence="3" id="KW-0285">Flavoprotein</keyword>
<dbReference type="GO" id="GO:0016614">
    <property type="term" value="F:oxidoreductase activity, acting on CH-OH group of donors"/>
    <property type="evidence" value="ECO:0007669"/>
    <property type="project" value="InterPro"/>
</dbReference>
<evidence type="ECO:0000259" key="5">
    <source>
        <dbReference type="PROSITE" id="PS00624"/>
    </source>
</evidence>
<dbReference type="Pfam" id="PF00732">
    <property type="entry name" value="GMC_oxred_N"/>
    <property type="match status" value="1"/>
</dbReference>
<comment type="cofactor">
    <cofactor evidence="1">
        <name>FAD</name>
        <dbReference type="ChEBI" id="CHEBI:57692"/>
    </cofactor>
</comment>
<dbReference type="PANTHER" id="PTHR11552:SF147">
    <property type="entry name" value="CHOLINE DEHYDROGENASE, MITOCHONDRIAL"/>
    <property type="match status" value="1"/>
</dbReference>
<dbReference type="InterPro" id="IPR012132">
    <property type="entry name" value="GMC_OxRdtase"/>
</dbReference>
<keyword evidence="4" id="KW-0274">FAD</keyword>
<gene>
    <name evidence="6" type="ORF">GCM10011309_22460</name>
</gene>
<dbReference type="PROSITE" id="PS00624">
    <property type="entry name" value="GMC_OXRED_2"/>
    <property type="match status" value="1"/>
</dbReference>